<keyword evidence="4 13" id="KW-1003">Cell membrane</keyword>
<sequence length="621" mass="68082">MDARKLAYLALGSIGVVYGDIGTSPLYAFREALKPVAADGLTRGEVISVISLMFWTLTIIVTIKYVLFLLRADNDGEGGTLSLLALLMKTANGHTAILMLLGLLGAALFLGDAMITPALSVLSAVEGLKLVTPQLSDYIVPISVAILALLFAIQSHGTGAVARFFGPITALWFIVMGLVGIMHISDDYSILAALNPWYAVTFLMREGFLGVVVLGAVFLTVTGAEALYADLGHFGRRPIQWAWFVLVFPSLTLNYFGQGALVLRDPMAMSDPFFLMYPHWAILPVVILATMATIIASQAVITGAFSLTRQAIHLGFLPRMEILFTSETNTGQIFLPSVNTVLFFGVIFLVLAFKTSDALATAYGISVTGAMVVTSIMAFEFVRVRWNWTLPMAVAVLTPLLLLEFVFLGANLLKIHDGGYVPVMIATAFTVIMWTWRRGTAILMEKTRHTDIPLSSFVSSIERKSDHSPAHVPGTAIFLTSDPESAPAALLHNLKHNHVLHDKNVILTIRTINKPRVAQEDRYTVEKVSDRFSRVELRFGFMESQNVSQALATLRKTGLKFDIMSTSFYLGRRKLVPDAKSGMPHWQDRLYIALANAATDPSDYFRLPANRVVELGSHVII</sequence>
<feature type="transmembrane region" description="Helical" evidence="13">
    <location>
        <begin position="207"/>
        <end position="229"/>
    </location>
</feature>
<feature type="transmembrane region" description="Helical" evidence="13">
    <location>
        <begin position="135"/>
        <end position="152"/>
    </location>
</feature>
<evidence type="ECO:0000256" key="1">
    <source>
        <dbReference type="ARBA" id="ARBA00004141"/>
    </source>
</evidence>
<protein>
    <recommendedName>
        <fullName evidence="13">Probable potassium transport system protein Kup</fullName>
    </recommendedName>
</protein>
<evidence type="ECO:0000259" key="14">
    <source>
        <dbReference type="Pfam" id="PF02705"/>
    </source>
</evidence>
<evidence type="ECO:0000313" key="17">
    <source>
        <dbReference type="Proteomes" id="UP001250791"/>
    </source>
</evidence>
<comment type="function">
    <text evidence="13">Transport of potassium into the cell. Likely operates as a K(+):H(+) symporter.</text>
</comment>
<comment type="similarity">
    <text evidence="2 13">Belongs to the HAK/KUP transporter (TC 2.A.72) family.</text>
</comment>
<keyword evidence="10 13" id="KW-1133">Transmembrane helix</keyword>
<evidence type="ECO:0000256" key="7">
    <source>
        <dbReference type="ARBA" id="ARBA00022692"/>
    </source>
</evidence>
<keyword evidence="11 13" id="KW-0406">Ion transport</keyword>
<reference evidence="16 17" key="1">
    <citation type="submission" date="2023-07" db="EMBL/GenBank/DDBJ databases">
        <title>Sorghum-associated microbial communities from plants grown in Nebraska, USA.</title>
        <authorList>
            <person name="Schachtman D."/>
        </authorList>
    </citation>
    <scope>NUCLEOTIDE SEQUENCE [LARGE SCALE GENOMIC DNA]</scope>
    <source>
        <strain evidence="16 17">3199</strain>
    </source>
</reference>
<keyword evidence="3 13" id="KW-0813">Transport</keyword>
<dbReference type="PANTHER" id="PTHR30540">
    <property type="entry name" value="OSMOTIC STRESS POTASSIUM TRANSPORTER"/>
    <property type="match status" value="1"/>
</dbReference>
<feature type="transmembrane region" description="Helical" evidence="13">
    <location>
        <begin position="241"/>
        <end position="261"/>
    </location>
</feature>
<keyword evidence="8 13" id="KW-0769">Symport</keyword>
<comment type="catalytic activity">
    <reaction evidence="13">
        <text>K(+)(in) + H(+)(in) = K(+)(out) + H(+)(out)</text>
        <dbReference type="Rhea" id="RHEA:28490"/>
        <dbReference type="ChEBI" id="CHEBI:15378"/>
        <dbReference type="ChEBI" id="CHEBI:29103"/>
    </reaction>
</comment>
<evidence type="ECO:0000256" key="6">
    <source>
        <dbReference type="ARBA" id="ARBA00022538"/>
    </source>
</evidence>
<name>A0ABU1SJB0_9HYPH</name>
<keyword evidence="7 13" id="KW-0812">Transmembrane</keyword>
<dbReference type="InterPro" id="IPR003855">
    <property type="entry name" value="K+_transporter"/>
</dbReference>
<keyword evidence="5" id="KW-0997">Cell inner membrane</keyword>
<evidence type="ECO:0000256" key="10">
    <source>
        <dbReference type="ARBA" id="ARBA00022989"/>
    </source>
</evidence>
<feature type="transmembrane region" description="Helical" evidence="13">
    <location>
        <begin position="394"/>
        <end position="413"/>
    </location>
</feature>
<dbReference type="HAMAP" id="MF_01522">
    <property type="entry name" value="Kup"/>
    <property type="match status" value="1"/>
</dbReference>
<dbReference type="InterPro" id="IPR053951">
    <property type="entry name" value="K_trans_N"/>
</dbReference>
<dbReference type="RefSeq" id="WP_405047957.1">
    <property type="nucleotide sequence ID" value="NZ_JAVDUP010000001.1"/>
</dbReference>
<dbReference type="InterPro" id="IPR023051">
    <property type="entry name" value="Kup"/>
</dbReference>
<feature type="transmembrane region" description="Helical" evidence="13">
    <location>
        <begin position="333"/>
        <end position="353"/>
    </location>
</feature>
<feature type="domain" description="K+ potassium transporter integral membrane" evidence="14">
    <location>
        <begin position="9"/>
        <end position="459"/>
    </location>
</feature>
<accession>A0ABU1SJB0</accession>
<keyword evidence="9 13" id="KW-0630">Potassium</keyword>
<dbReference type="Pfam" id="PF22776">
    <property type="entry name" value="K_trans_C"/>
    <property type="match status" value="1"/>
</dbReference>
<feature type="transmembrane region" description="Helical" evidence="13">
    <location>
        <begin position="359"/>
        <end position="382"/>
    </location>
</feature>
<feature type="transmembrane region" description="Helical" evidence="13">
    <location>
        <begin position="46"/>
        <end position="70"/>
    </location>
</feature>
<evidence type="ECO:0000259" key="15">
    <source>
        <dbReference type="Pfam" id="PF22776"/>
    </source>
</evidence>
<evidence type="ECO:0000256" key="4">
    <source>
        <dbReference type="ARBA" id="ARBA00022475"/>
    </source>
</evidence>
<feature type="transmembrane region" description="Helical" evidence="13">
    <location>
        <begin position="164"/>
        <end position="184"/>
    </location>
</feature>
<evidence type="ECO:0000256" key="3">
    <source>
        <dbReference type="ARBA" id="ARBA00022448"/>
    </source>
</evidence>
<evidence type="ECO:0000256" key="13">
    <source>
        <dbReference type="HAMAP-Rule" id="MF_01522"/>
    </source>
</evidence>
<keyword evidence="17" id="KW-1185">Reference proteome</keyword>
<dbReference type="Proteomes" id="UP001250791">
    <property type="component" value="Unassembled WGS sequence"/>
</dbReference>
<feature type="domain" description="K+ potassium transporter C-terminal" evidence="15">
    <location>
        <begin position="473"/>
        <end position="621"/>
    </location>
</feature>
<evidence type="ECO:0000256" key="11">
    <source>
        <dbReference type="ARBA" id="ARBA00023065"/>
    </source>
</evidence>
<dbReference type="InterPro" id="IPR053952">
    <property type="entry name" value="K_trans_C"/>
</dbReference>
<evidence type="ECO:0000256" key="8">
    <source>
        <dbReference type="ARBA" id="ARBA00022847"/>
    </source>
</evidence>
<comment type="subcellular location">
    <subcellularLocation>
        <location evidence="13">Cell membrane</location>
        <topology evidence="13">Multi-pass membrane protein</topology>
    </subcellularLocation>
    <subcellularLocation>
        <location evidence="1">Membrane</location>
        <topology evidence="1">Multi-pass membrane protein</topology>
    </subcellularLocation>
</comment>
<dbReference type="EMBL" id="JAVDUP010000001">
    <property type="protein sequence ID" value="MDR6899080.1"/>
    <property type="molecule type" value="Genomic_DNA"/>
</dbReference>
<dbReference type="PANTHER" id="PTHR30540:SF79">
    <property type="entry name" value="LOW AFFINITY POTASSIUM TRANSPORT SYSTEM PROTEIN KUP"/>
    <property type="match status" value="1"/>
</dbReference>
<proteinExistence type="inferred from homology"/>
<comment type="caution">
    <text evidence="16">The sequence shown here is derived from an EMBL/GenBank/DDBJ whole genome shotgun (WGS) entry which is preliminary data.</text>
</comment>
<evidence type="ECO:0000256" key="12">
    <source>
        <dbReference type="ARBA" id="ARBA00023136"/>
    </source>
</evidence>
<dbReference type="Pfam" id="PF02705">
    <property type="entry name" value="K_trans"/>
    <property type="match status" value="1"/>
</dbReference>
<evidence type="ECO:0000256" key="5">
    <source>
        <dbReference type="ARBA" id="ARBA00022519"/>
    </source>
</evidence>
<evidence type="ECO:0000256" key="9">
    <source>
        <dbReference type="ARBA" id="ARBA00022958"/>
    </source>
</evidence>
<feature type="transmembrane region" description="Helical" evidence="13">
    <location>
        <begin position="281"/>
        <end position="312"/>
    </location>
</feature>
<keyword evidence="6 13" id="KW-0633">Potassium transport</keyword>
<evidence type="ECO:0000313" key="16">
    <source>
        <dbReference type="EMBL" id="MDR6899080.1"/>
    </source>
</evidence>
<feature type="transmembrane region" description="Helical" evidence="13">
    <location>
        <begin position="419"/>
        <end position="436"/>
    </location>
</feature>
<evidence type="ECO:0000256" key="2">
    <source>
        <dbReference type="ARBA" id="ARBA00007019"/>
    </source>
</evidence>
<gene>
    <name evidence="13" type="primary">kup</name>
    <name evidence="16" type="ORF">J2W52_000668</name>
</gene>
<organism evidence="16 17">
    <name type="scientific">Rhizobium miluonense</name>
    <dbReference type="NCBI Taxonomy" id="411945"/>
    <lineage>
        <taxon>Bacteria</taxon>
        <taxon>Pseudomonadati</taxon>
        <taxon>Pseudomonadota</taxon>
        <taxon>Alphaproteobacteria</taxon>
        <taxon>Hyphomicrobiales</taxon>
        <taxon>Rhizobiaceae</taxon>
        <taxon>Rhizobium/Agrobacterium group</taxon>
        <taxon>Rhizobium</taxon>
    </lineage>
</organism>
<keyword evidence="12 13" id="KW-0472">Membrane</keyword>
<feature type="transmembrane region" description="Helical" evidence="13">
    <location>
        <begin position="91"/>
        <end position="115"/>
    </location>
</feature>